<dbReference type="AlphaFoldDB" id="A0AA86JLY2"/>
<dbReference type="PROSITE" id="PS01098">
    <property type="entry name" value="LIPASE_GDSL_SER"/>
    <property type="match status" value="1"/>
</dbReference>
<keyword evidence="5" id="KW-1185">Reference proteome</keyword>
<feature type="domain" description="Autotransporter" evidence="3">
    <location>
        <begin position="388"/>
        <end position="665"/>
    </location>
</feature>
<organism evidence="4 5">
    <name type="scientific">Limnobacter thiooxidans</name>
    <dbReference type="NCBI Taxonomy" id="131080"/>
    <lineage>
        <taxon>Bacteria</taxon>
        <taxon>Pseudomonadati</taxon>
        <taxon>Pseudomonadota</taxon>
        <taxon>Betaproteobacteria</taxon>
        <taxon>Burkholderiales</taxon>
        <taxon>Burkholderiaceae</taxon>
        <taxon>Limnobacter</taxon>
    </lineage>
</organism>
<evidence type="ECO:0000313" key="4">
    <source>
        <dbReference type="EMBL" id="BET27097.1"/>
    </source>
</evidence>
<dbReference type="SUPFAM" id="SSF103515">
    <property type="entry name" value="Autotransporter"/>
    <property type="match status" value="1"/>
</dbReference>
<dbReference type="Gene3D" id="3.40.50.1110">
    <property type="entry name" value="SGNH hydrolase"/>
    <property type="match status" value="1"/>
</dbReference>
<dbReference type="PROSITE" id="PS51208">
    <property type="entry name" value="AUTOTRANSPORTER"/>
    <property type="match status" value="1"/>
</dbReference>
<dbReference type="PANTHER" id="PTHR45648:SF22">
    <property type="entry name" value="GDSL LIPASE_ACYLHYDROLASE FAMILY PROTEIN (AFU_ORTHOLOGUE AFUA_4G14700)"/>
    <property type="match status" value="1"/>
</dbReference>
<gene>
    <name evidence="4" type="ORF">RGQ30_25980</name>
</gene>
<protein>
    <submittedName>
        <fullName evidence="4">Autotransporter domain-containing protein</fullName>
    </submittedName>
</protein>
<dbReference type="SUPFAM" id="SSF52266">
    <property type="entry name" value="SGNH hydrolase"/>
    <property type="match status" value="1"/>
</dbReference>
<dbReference type="GO" id="GO:0016298">
    <property type="term" value="F:lipase activity"/>
    <property type="evidence" value="ECO:0007669"/>
    <property type="project" value="InterPro"/>
</dbReference>
<proteinExistence type="predicted"/>
<dbReference type="InterPro" id="IPR005546">
    <property type="entry name" value="Autotransporte_beta"/>
</dbReference>
<accession>A0AA86JLY2</accession>
<dbReference type="Pfam" id="PF03797">
    <property type="entry name" value="Autotransporter"/>
    <property type="match status" value="1"/>
</dbReference>
<name>A0AA86JLY2_9BURK</name>
<keyword evidence="2" id="KW-0732">Signal</keyword>
<dbReference type="InterPro" id="IPR051058">
    <property type="entry name" value="GDSL_Est/Lipase"/>
</dbReference>
<evidence type="ECO:0000313" key="5">
    <source>
        <dbReference type="Proteomes" id="UP001329151"/>
    </source>
</evidence>
<dbReference type="InterPro" id="IPR008265">
    <property type="entry name" value="Lipase_GDSL_AS"/>
</dbReference>
<dbReference type="EMBL" id="AP028947">
    <property type="protein sequence ID" value="BET27097.1"/>
    <property type="molecule type" value="Genomic_DNA"/>
</dbReference>
<keyword evidence="1" id="KW-0378">Hydrolase</keyword>
<feature type="signal peptide" evidence="2">
    <location>
        <begin position="1"/>
        <end position="21"/>
    </location>
</feature>
<dbReference type="GO" id="GO:0006629">
    <property type="term" value="P:lipid metabolic process"/>
    <property type="evidence" value="ECO:0007669"/>
    <property type="project" value="InterPro"/>
</dbReference>
<dbReference type="CDD" id="cd01847">
    <property type="entry name" value="Triacylglycerol_lipase_like"/>
    <property type="match status" value="1"/>
</dbReference>
<dbReference type="InterPro" id="IPR036709">
    <property type="entry name" value="Autotransporte_beta_dom_sf"/>
</dbReference>
<sequence length="665" mass="68913">MKKLKLAIATAAALCSLQASADEFKINRLFVVGDSLSDGGAYTGTATQGLLGAGVPAGAIPNRMMFTTNSPNAKIWASVVAEKLGIPLDVDVINGVSNTINGGNYAQGGSRVSNPIGVSNNPAIGITTIPVTEQIDRLLADTPTFNRNDLVALWAGSNDGFVQFATVAAGAITPQVALAEMSTAATQLLAQIDRLKAAGAQNIVVITVPNLGVTPQAQIIEDGSVSGTPAPGSIALLTALSDSFNNTLTSAAASKGAVIVDSNKLLSAVIANPARYGFTSPTPLQAACGNNGGNDPNTFFNSSLTCIQGVNAAPDSEQRIFADGVHPTAAAQRLFGEAGFAGLQAASLNGVLAVAPLTPIRQHALSLENRLTALALVREDATGKASLRPVGDTEWYGGAEIGQFELDAQQVQAGLESDTQIVKFGGDRMITSNALLGFGVSIDRAQTDIANNGGGFDNDIVLGTVFSTVALSKSLYLNAALAFGRIDYDITRQFTLGPSLERYTANTQGDFTSARVGLGSIHSLSQGWTLNPQAAYTVEKIDLQGYDESTGAASLSFGDTQYKAERVSLGFLITKAPSVRGGWRPLLRYSIESDQNNDDLKIRMGPNQGTLATILAPRPDGDFQLLSVGAAKEIGEGVLNIQLSSTLGQSGISGQSLGVAYKAVF</sequence>
<dbReference type="Proteomes" id="UP001329151">
    <property type="component" value="Chromosome"/>
</dbReference>
<dbReference type="KEGG" id="lto:RGQ30_25980"/>
<feature type="chain" id="PRO_5041683774" evidence="2">
    <location>
        <begin position="22"/>
        <end position="665"/>
    </location>
</feature>
<dbReference type="Pfam" id="PF00657">
    <property type="entry name" value="Lipase_GDSL"/>
    <property type="match status" value="1"/>
</dbReference>
<evidence type="ECO:0000259" key="3">
    <source>
        <dbReference type="PROSITE" id="PS51208"/>
    </source>
</evidence>
<evidence type="ECO:0000256" key="2">
    <source>
        <dbReference type="SAM" id="SignalP"/>
    </source>
</evidence>
<reference evidence="4 5" key="1">
    <citation type="submission" date="2023-10" db="EMBL/GenBank/DDBJ databases">
        <title>Complete Genome Sequence of Limnobacter thiooxidans CS-K2T, Isolated from freshwater lake sediments in Bavaria, Germany.</title>
        <authorList>
            <person name="Naruki M."/>
            <person name="Watanabe A."/>
            <person name="Warashina T."/>
            <person name="Morita T."/>
            <person name="Arakawa K."/>
        </authorList>
    </citation>
    <scope>NUCLEOTIDE SEQUENCE [LARGE SCALE GENOMIC DNA]</scope>
    <source>
        <strain evidence="4 5">CS-K2</strain>
    </source>
</reference>
<dbReference type="RefSeq" id="WP_130557795.1">
    <property type="nucleotide sequence ID" value="NZ_AP028947.1"/>
</dbReference>
<dbReference type="InterPro" id="IPR001087">
    <property type="entry name" value="GDSL"/>
</dbReference>
<dbReference type="Gene3D" id="2.40.128.130">
    <property type="entry name" value="Autotransporter beta-domain"/>
    <property type="match status" value="1"/>
</dbReference>
<evidence type="ECO:0000256" key="1">
    <source>
        <dbReference type="ARBA" id="ARBA00022801"/>
    </source>
</evidence>
<dbReference type="PANTHER" id="PTHR45648">
    <property type="entry name" value="GDSL LIPASE/ACYLHYDROLASE FAMILY PROTEIN (AFU_ORTHOLOGUE AFUA_4G14700)"/>
    <property type="match status" value="1"/>
</dbReference>
<dbReference type="SMART" id="SM00869">
    <property type="entry name" value="Autotransporter"/>
    <property type="match status" value="1"/>
</dbReference>
<dbReference type="InterPro" id="IPR036514">
    <property type="entry name" value="SGNH_hydro_sf"/>
</dbReference>